<dbReference type="KEGG" id="fin:KQS_01790"/>
<reference evidence="3" key="2">
    <citation type="submission" date="2012-03" db="EMBL/GenBank/DDBJ databases">
        <title>Complete genome sequence of Flavobacterium indicum GPTSA100-9T, isolated from warm spring water.</title>
        <authorList>
            <person name="Barbier P."/>
            <person name="Houel A."/>
            <person name="Loux V."/>
            <person name="Poulain J."/>
            <person name="Bernardet J.-F."/>
            <person name="Touchon M."/>
            <person name="Duchaud E."/>
        </authorList>
    </citation>
    <scope>NUCLEOTIDE SEQUENCE [LARGE SCALE GENOMIC DNA]</scope>
    <source>
        <strain evidence="3">DSM 17447 / CIP 109464 / GPTSA100-9</strain>
    </source>
</reference>
<accession>H8XQ56</accession>
<evidence type="ECO:0000313" key="3">
    <source>
        <dbReference type="Proteomes" id="UP000007599"/>
    </source>
</evidence>
<feature type="transmembrane region" description="Helical" evidence="1">
    <location>
        <begin position="36"/>
        <end position="54"/>
    </location>
</feature>
<keyword evidence="3" id="KW-1185">Reference proteome</keyword>
<evidence type="ECO:0000256" key="1">
    <source>
        <dbReference type="SAM" id="Phobius"/>
    </source>
</evidence>
<protein>
    <submittedName>
        <fullName evidence="2">Uncharacterized protein</fullName>
    </submittedName>
</protein>
<dbReference type="EMBL" id="HE774682">
    <property type="protein sequence ID" value="CCG52350.1"/>
    <property type="molecule type" value="Genomic_DNA"/>
</dbReference>
<dbReference type="STRING" id="1094466.KQS_01790"/>
<keyword evidence="1" id="KW-0812">Transmembrane</keyword>
<sequence>MPKLTFPLKDKIVHFVFYFVFVLLWSLKLVYKKITFLIFILIVAIVTGIVIEFLQEKITDTRTFDWFDIIANSFGAISSFIVLVIQLPTKKTI</sequence>
<dbReference type="PANTHER" id="PTHR28008:SF1">
    <property type="entry name" value="DOMAIN PROTEIN, PUTATIVE (AFU_ORTHOLOGUE AFUA_3G10980)-RELATED"/>
    <property type="match status" value="1"/>
</dbReference>
<name>H8XQ56_FLAIG</name>
<dbReference type="AlphaFoldDB" id="H8XQ56"/>
<organism evidence="2 3">
    <name type="scientific">Flavobacterium indicum (strain DSM 17447 / CIP 109464 / GPTSA100-9)</name>
    <dbReference type="NCBI Taxonomy" id="1094466"/>
    <lineage>
        <taxon>Bacteria</taxon>
        <taxon>Pseudomonadati</taxon>
        <taxon>Bacteroidota</taxon>
        <taxon>Flavobacteriia</taxon>
        <taxon>Flavobacteriales</taxon>
        <taxon>Flavobacteriaceae</taxon>
        <taxon>Flavobacterium</taxon>
    </lineage>
</organism>
<reference evidence="2 3" key="1">
    <citation type="journal article" date="2012" name="J. Bacteriol.">
        <title>Complete Genome Sequence of Flavobacterium indicum GPSTA100-9T, Isolated from Warm Spring Water.</title>
        <authorList>
            <person name="Barbier P."/>
            <person name="Houel A."/>
            <person name="Loux V."/>
            <person name="Poulain J."/>
            <person name="Bernardet J.F."/>
            <person name="Touchon M."/>
            <person name="Duchaud E."/>
        </authorList>
    </citation>
    <scope>NUCLEOTIDE SEQUENCE [LARGE SCALE GENOMIC DNA]</scope>
    <source>
        <strain evidence="3">DSM 17447 / CIP 109464 / GPTSA100-9</strain>
    </source>
</reference>
<dbReference type="HOGENOM" id="CLU_096028_2_0_10"/>
<dbReference type="PATRIC" id="fig|1094466.5.peg.352"/>
<keyword evidence="1" id="KW-0472">Membrane</keyword>
<keyword evidence="1" id="KW-1133">Transmembrane helix</keyword>
<proteinExistence type="predicted"/>
<feature type="transmembrane region" description="Helical" evidence="1">
    <location>
        <begin position="66"/>
        <end position="87"/>
    </location>
</feature>
<dbReference type="Proteomes" id="UP000007599">
    <property type="component" value="Chromosome I"/>
</dbReference>
<evidence type="ECO:0000313" key="2">
    <source>
        <dbReference type="EMBL" id="CCG52350.1"/>
    </source>
</evidence>
<feature type="transmembrane region" description="Helical" evidence="1">
    <location>
        <begin position="12"/>
        <end position="30"/>
    </location>
</feature>
<gene>
    <name evidence="2" type="primary">fjo27</name>
    <name evidence="2" type="ordered locus">KQS_01790</name>
</gene>
<dbReference type="NCBIfam" id="NF037970">
    <property type="entry name" value="vanZ_1"/>
    <property type="match status" value="1"/>
</dbReference>
<dbReference type="eggNOG" id="COG5652">
    <property type="taxonomic scope" value="Bacteria"/>
</dbReference>
<dbReference type="PANTHER" id="PTHR28008">
    <property type="entry name" value="DOMAIN PROTEIN, PUTATIVE (AFU_ORTHOLOGUE AFUA_3G10980)-RELATED"/>
    <property type="match status" value="1"/>
</dbReference>